<reference evidence="1 2" key="1">
    <citation type="submission" date="2019-10" db="EMBL/GenBank/DDBJ databases">
        <title>Description of Paenibacillus humi sp. nov.</title>
        <authorList>
            <person name="Carlier A."/>
            <person name="Qi S."/>
        </authorList>
    </citation>
    <scope>NUCLEOTIDE SEQUENCE [LARGE SCALE GENOMIC DNA]</scope>
    <source>
        <strain evidence="1 2">LMG 31461</strain>
    </source>
</reference>
<evidence type="ECO:0000313" key="1">
    <source>
        <dbReference type="EMBL" id="NOU64352.1"/>
    </source>
</evidence>
<comment type="caution">
    <text evidence="1">The sequence shown here is derived from an EMBL/GenBank/DDBJ whole genome shotgun (WGS) entry which is preliminary data.</text>
</comment>
<name>A0ABX1X7R6_9BACL</name>
<protein>
    <submittedName>
        <fullName evidence="1">Uncharacterized protein</fullName>
    </submittedName>
</protein>
<dbReference type="Proteomes" id="UP000653578">
    <property type="component" value="Unassembled WGS sequence"/>
</dbReference>
<evidence type="ECO:0000313" key="2">
    <source>
        <dbReference type="Proteomes" id="UP000653578"/>
    </source>
</evidence>
<accession>A0ABX1X7R6</accession>
<sequence>MLRGRQLGLVRPHIALKASRVSQVSRISPVSPVSPVSRVSPVSQLLRLRRVPRAMGFVMFTNPSTKSLSPPQVP</sequence>
<dbReference type="EMBL" id="WHNY01000028">
    <property type="protein sequence ID" value="NOU64352.1"/>
    <property type="molecule type" value="Genomic_DNA"/>
</dbReference>
<organism evidence="1 2">
    <name type="scientific">Paenibacillus plantarum</name>
    <dbReference type="NCBI Taxonomy" id="2654975"/>
    <lineage>
        <taxon>Bacteria</taxon>
        <taxon>Bacillati</taxon>
        <taxon>Bacillota</taxon>
        <taxon>Bacilli</taxon>
        <taxon>Bacillales</taxon>
        <taxon>Paenibacillaceae</taxon>
        <taxon>Paenibacillus</taxon>
    </lineage>
</organism>
<gene>
    <name evidence="1" type="ORF">GC096_09955</name>
</gene>
<proteinExistence type="predicted"/>
<keyword evidence="2" id="KW-1185">Reference proteome</keyword>